<reference evidence="2 3" key="1">
    <citation type="journal article" date="2011" name="Proc. Natl. Acad. Sci. U.S.A.">
        <title>Genetic diversity and population structure of the endangered marsupial Sarcophilus harrisii (Tasmanian devil).</title>
        <authorList>
            <person name="Miller W."/>
            <person name="Hayes V.M."/>
            <person name="Ratan A."/>
            <person name="Petersen D.C."/>
            <person name="Wittekindt N.E."/>
            <person name="Miller J."/>
            <person name="Walenz B."/>
            <person name="Knight J."/>
            <person name="Qi J."/>
            <person name="Zhao F."/>
            <person name="Wang Q."/>
            <person name="Bedoya-Reina O.C."/>
            <person name="Katiyar N."/>
            <person name="Tomsho L.P."/>
            <person name="Kasson L.M."/>
            <person name="Hardie R.A."/>
            <person name="Woodbridge P."/>
            <person name="Tindall E.A."/>
            <person name="Bertelsen M.F."/>
            <person name="Dixon D."/>
            <person name="Pyecroft S."/>
            <person name="Helgen K.M."/>
            <person name="Lesk A.M."/>
            <person name="Pringle T.H."/>
            <person name="Patterson N."/>
            <person name="Zhang Y."/>
            <person name="Kreiss A."/>
            <person name="Woods G.M."/>
            <person name="Jones M.E."/>
            <person name="Schuster S.C."/>
        </authorList>
    </citation>
    <scope>NUCLEOTIDE SEQUENCE [LARGE SCALE GENOMIC DNA]</scope>
</reference>
<accession>A0A7N4NR01</accession>
<feature type="region of interest" description="Disordered" evidence="1">
    <location>
        <begin position="68"/>
        <end position="93"/>
    </location>
</feature>
<dbReference type="PANTHER" id="PTHR48424:SF3">
    <property type="entry name" value="DYNEIN LIGHT CHAIN-RELATED"/>
    <property type="match status" value="1"/>
</dbReference>
<reference evidence="2" key="3">
    <citation type="submission" date="2025-09" db="UniProtKB">
        <authorList>
            <consortium name="Ensembl"/>
        </authorList>
    </citation>
    <scope>IDENTIFICATION</scope>
</reference>
<dbReference type="Proteomes" id="UP000007648">
    <property type="component" value="Unassembled WGS sequence"/>
</dbReference>
<keyword evidence="3" id="KW-1185">Reference proteome</keyword>
<dbReference type="InParanoid" id="A0A7N4NR01"/>
<proteinExistence type="predicted"/>
<evidence type="ECO:0000313" key="3">
    <source>
        <dbReference type="Proteomes" id="UP000007648"/>
    </source>
</evidence>
<organism evidence="2 3">
    <name type="scientific">Sarcophilus harrisii</name>
    <name type="common">Tasmanian devil</name>
    <name type="synonym">Sarcophilus laniarius</name>
    <dbReference type="NCBI Taxonomy" id="9305"/>
    <lineage>
        <taxon>Eukaryota</taxon>
        <taxon>Metazoa</taxon>
        <taxon>Chordata</taxon>
        <taxon>Craniata</taxon>
        <taxon>Vertebrata</taxon>
        <taxon>Euteleostomi</taxon>
        <taxon>Mammalia</taxon>
        <taxon>Metatheria</taxon>
        <taxon>Dasyuromorphia</taxon>
        <taxon>Dasyuridae</taxon>
        <taxon>Sarcophilus</taxon>
    </lineage>
</organism>
<dbReference type="Ensembl" id="ENSSHAT00000044605.1">
    <property type="protein sequence ID" value="ENSSHAP00000026501.1"/>
    <property type="gene ID" value="ENSSHAG00000023232.1"/>
</dbReference>
<dbReference type="PANTHER" id="PTHR48424">
    <property type="entry name" value="DYNEIN LIGHT CHAIN-RELATED"/>
    <property type="match status" value="1"/>
</dbReference>
<evidence type="ECO:0000256" key="1">
    <source>
        <dbReference type="SAM" id="MobiDB-lite"/>
    </source>
</evidence>
<name>A0A7N4NR01_SARHA</name>
<evidence type="ECO:0000313" key="2">
    <source>
        <dbReference type="Ensembl" id="ENSSHAP00000026501.1"/>
    </source>
</evidence>
<dbReference type="AlphaFoldDB" id="A0A7N4NR01"/>
<dbReference type="GeneTree" id="ENSGT01150000290395"/>
<sequence>MRHITAEIPAHDAVPGRVILLVKLLLDVGRDVLLDVILLQGLRSTLHRVLLHLLRHVRVLDHGLAVRHGYPSSTTSTEGENPEPAPRGVRSQRASFWRRVNHRGGPG</sequence>
<protein>
    <submittedName>
        <fullName evidence="2">Uncharacterized protein</fullName>
    </submittedName>
</protein>
<reference evidence="2" key="2">
    <citation type="submission" date="2025-08" db="UniProtKB">
        <authorList>
            <consortium name="Ensembl"/>
        </authorList>
    </citation>
    <scope>IDENTIFICATION</scope>
</reference>